<dbReference type="InterPro" id="IPR050765">
    <property type="entry name" value="Riboflavin_Biosynth_HTPR"/>
</dbReference>
<dbReference type="Gene3D" id="3.40.430.10">
    <property type="entry name" value="Dihydrofolate Reductase, subunit A"/>
    <property type="match status" value="1"/>
</dbReference>
<reference evidence="2 3" key="1">
    <citation type="submission" date="2024-02" db="EMBL/GenBank/DDBJ databases">
        <title>Lysinimicrobium sediminis NBRC 112286.</title>
        <authorList>
            <person name="Ichikawa N."/>
            <person name="Katano-Makiyama Y."/>
            <person name="Hidaka K."/>
        </authorList>
    </citation>
    <scope>NUCLEOTIDE SEQUENCE [LARGE SCALE GENOMIC DNA]</scope>
    <source>
        <strain evidence="2 3">NBRC 112286</strain>
    </source>
</reference>
<dbReference type="EMBL" id="BAABRR010000001">
    <property type="protein sequence ID" value="GAA5517626.1"/>
    <property type="molecule type" value="Genomic_DNA"/>
</dbReference>
<comment type="caution">
    <text evidence="2">The sequence shown here is derived from an EMBL/GenBank/DDBJ whole genome shotgun (WGS) entry which is preliminary data.</text>
</comment>
<dbReference type="SUPFAM" id="SSF53597">
    <property type="entry name" value="Dihydrofolate reductase-like"/>
    <property type="match status" value="1"/>
</dbReference>
<dbReference type="PANTHER" id="PTHR38011">
    <property type="entry name" value="DIHYDROFOLATE REDUCTASE FAMILY PROTEIN (AFU_ORTHOLOGUE AFUA_8G06820)"/>
    <property type="match status" value="1"/>
</dbReference>
<accession>A0ABP9WCS6</accession>
<dbReference type="PANTHER" id="PTHR38011:SF11">
    <property type="entry name" value="2,5-DIAMINO-6-RIBOSYLAMINO-4(3H)-PYRIMIDINONE 5'-PHOSPHATE REDUCTASE"/>
    <property type="match status" value="1"/>
</dbReference>
<gene>
    <name evidence="2" type="ORF">Lsed01_00032</name>
</gene>
<dbReference type="Proteomes" id="UP001426770">
    <property type="component" value="Unassembled WGS sequence"/>
</dbReference>
<feature type="domain" description="Bacterial bifunctional deaminase-reductase C-terminal" evidence="1">
    <location>
        <begin position="6"/>
        <end position="181"/>
    </location>
</feature>
<proteinExistence type="predicted"/>
<sequence>MSRIRAYLAASLDGFVAGPHDELAWLEGRAPDAPPFAVAPWRDTSDEGVLEFSAFLTGVGCILMGRRTYDIVEGFPEWPYGDVPMRIATHRPLDAPHAWVEPIEGDIADLIARASEVAGEGDVYVDGAALVRETLEAGLLDHLVLTLVPTVLGDGISLFGGLTVPAEMTVERVARYGDGLVQLHLRPRAD</sequence>
<keyword evidence="3" id="KW-1185">Reference proteome</keyword>
<organism evidence="2 3">
    <name type="scientific">Demequina sediminis</name>
    <dbReference type="NCBI Taxonomy" id="1930058"/>
    <lineage>
        <taxon>Bacteria</taxon>
        <taxon>Bacillati</taxon>
        <taxon>Actinomycetota</taxon>
        <taxon>Actinomycetes</taxon>
        <taxon>Micrococcales</taxon>
        <taxon>Demequinaceae</taxon>
        <taxon>Demequina</taxon>
    </lineage>
</organism>
<name>A0ABP9WCS6_9MICO</name>
<dbReference type="InterPro" id="IPR002734">
    <property type="entry name" value="RibDG_C"/>
</dbReference>
<dbReference type="InterPro" id="IPR024072">
    <property type="entry name" value="DHFR-like_dom_sf"/>
</dbReference>
<evidence type="ECO:0000313" key="2">
    <source>
        <dbReference type="EMBL" id="GAA5517626.1"/>
    </source>
</evidence>
<protein>
    <recommendedName>
        <fullName evidence="1">Bacterial bifunctional deaminase-reductase C-terminal domain-containing protein</fullName>
    </recommendedName>
</protein>
<evidence type="ECO:0000313" key="3">
    <source>
        <dbReference type="Proteomes" id="UP001426770"/>
    </source>
</evidence>
<dbReference type="Pfam" id="PF01872">
    <property type="entry name" value="RibD_C"/>
    <property type="match status" value="1"/>
</dbReference>
<evidence type="ECO:0000259" key="1">
    <source>
        <dbReference type="Pfam" id="PF01872"/>
    </source>
</evidence>
<dbReference type="RefSeq" id="WP_286215661.1">
    <property type="nucleotide sequence ID" value="NZ_AP027736.1"/>
</dbReference>